<dbReference type="Gene3D" id="2.60.120.260">
    <property type="entry name" value="Galactose-binding domain-like"/>
    <property type="match status" value="1"/>
</dbReference>
<keyword evidence="6" id="KW-0326">Glycosidase</keyword>
<evidence type="ECO:0000313" key="11">
    <source>
        <dbReference type="EMBL" id="KAH7433441.1"/>
    </source>
</evidence>
<feature type="domain" description="Cytosolic endo-beta-N-acetylglucosaminidase TIM barrel" evidence="9">
    <location>
        <begin position="69"/>
        <end position="346"/>
    </location>
</feature>
<dbReference type="Pfam" id="PF25529">
    <property type="entry name" value="Ig_ENGASE1_C"/>
    <property type="match status" value="1"/>
</dbReference>
<dbReference type="GO" id="GO:0006491">
    <property type="term" value="P:N-glycan processing"/>
    <property type="evidence" value="ECO:0007669"/>
    <property type="project" value="UniProtKB-ARBA"/>
</dbReference>
<keyword evidence="12" id="KW-1185">Reference proteome</keyword>
<evidence type="ECO:0000259" key="10">
    <source>
        <dbReference type="Pfam" id="PF25529"/>
    </source>
</evidence>
<evidence type="ECO:0000256" key="4">
    <source>
        <dbReference type="ARBA" id="ARBA00022490"/>
    </source>
</evidence>
<dbReference type="OrthoDB" id="284473at2759"/>
<dbReference type="Proteomes" id="UP000825935">
    <property type="component" value="Chromosome 7"/>
</dbReference>
<gene>
    <name evidence="11" type="ORF">KP509_07G070000</name>
</gene>
<evidence type="ECO:0000256" key="7">
    <source>
        <dbReference type="ARBA" id="ARBA00034414"/>
    </source>
</evidence>
<dbReference type="GO" id="GO:0005829">
    <property type="term" value="C:cytosol"/>
    <property type="evidence" value="ECO:0007669"/>
    <property type="project" value="UniProtKB-SubCell"/>
</dbReference>
<keyword evidence="4" id="KW-0963">Cytoplasm</keyword>
<dbReference type="GO" id="GO:0033925">
    <property type="term" value="F:mannosyl-glycoprotein endo-beta-N-acetylglucosaminidase activity"/>
    <property type="evidence" value="ECO:0007669"/>
    <property type="project" value="UniProtKB-EC"/>
</dbReference>
<organism evidence="11 12">
    <name type="scientific">Ceratopteris richardii</name>
    <name type="common">Triangle waterfern</name>
    <dbReference type="NCBI Taxonomy" id="49495"/>
    <lineage>
        <taxon>Eukaryota</taxon>
        <taxon>Viridiplantae</taxon>
        <taxon>Streptophyta</taxon>
        <taxon>Embryophyta</taxon>
        <taxon>Tracheophyta</taxon>
        <taxon>Polypodiopsida</taxon>
        <taxon>Polypodiidae</taxon>
        <taxon>Polypodiales</taxon>
        <taxon>Pteridineae</taxon>
        <taxon>Pteridaceae</taxon>
        <taxon>Parkerioideae</taxon>
        <taxon>Ceratopteris</taxon>
    </lineage>
</organism>
<dbReference type="Pfam" id="PF03644">
    <property type="entry name" value="Glyco_hydro_85"/>
    <property type="match status" value="1"/>
</dbReference>
<dbReference type="Gene3D" id="3.20.20.80">
    <property type="entry name" value="Glycosidases"/>
    <property type="match status" value="1"/>
</dbReference>
<protein>
    <recommendedName>
        <fullName evidence="3">mannosyl-glycoprotein endo-beta-N-acetylglucosaminidase</fullName>
        <ecNumber evidence="3">3.2.1.96</ecNumber>
    </recommendedName>
</protein>
<evidence type="ECO:0000256" key="1">
    <source>
        <dbReference type="ARBA" id="ARBA00004514"/>
    </source>
</evidence>
<comment type="similarity">
    <text evidence="2">Belongs to the glycosyl hydrolase 85 family.</text>
</comment>
<evidence type="ECO:0000256" key="6">
    <source>
        <dbReference type="ARBA" id="ARBA00023295"/>
    </source>
</evidence>
<feature type="domain" description="Cytosolic endo-beta-N-acetylglucosaminidase C-terminal" evidence="10">
    <location>
        <begin position="590"/>
        <end position="688"/>
    </location>
</feature>
<dbReference type="PANTHER" id="PTHR13246:SF1">
    <property type="entry name" value="CYTOSOLIC ENDO-BETA-N-ACETYLGLUCOSAMINIDASE"/>
    <property type="match status" value="1"/>
</dbReference>
<evidence type="ECO:0000313" key="12">
    <source>
        <dbReference type="Proteomes" id="UP000825935"/>
    </source>
</evidence>
<name>A0A8T2UAZ1_CERRI</name>
<dbReference type="OMA" id="WGVLQSY"/>
<comment type="catalytic activity">
    <reaction evidence="7">
        <text>an N(4)-(oligosaccharide-(1-&gt;3)-[oligosaccharide-(1-&gt;6)]-beta-D-Man-(1-&gt;4)-beta-D-GlcNAc-(1-&gt;4)-alpha-D-GlcNAc)-L-asparaginyl-[protein] + H2O = an oligosaccharide-(1-&gt;3)-[oligosaccharide-(1-&gt;6)]-beta-D-Man-(1-&gt;4)-D-GlcNAc + N(4)-(N-acetyl-beta-D-glucosaminyl)-L-asparaginyl-[protein]</text>
        <dbReference type="Rhea" id="RHEA:73067"/>
        <dbReference type="Rhea" id="RHEA-COMP:12603"/>
        <dbReference type="Rhea" id="RHEA-COMP:18176"/>
        <dbReference type="ChEBI" id="CHEBI:15377"/>
        <dbReference type="ChEBI" id="CHEBI:132248"/>
        <dbReference type="ChEBI" id="CHEBI:192714"/>
        <dbReference type="ChEBI" id="CHEBI:192715"/>
        <dbReference type="EC" id="3.2.1.96"/>
    </reaction>
</comment>
<evidence type="ECO:0000256" key="2">
    <source>
        <dbReference type="ARBA" id="ARBA00007849"/>
    </source>
</evidence>
<dbReference type="InterPro" id="IPR057882">
    <property type="entry name" value="ENGase_C"/>
</dbReference>
<dbReference type="InterPro" id="IPR032979">
    <property type="entry name" value="ENGase"/>
</dbReference>
<keyword evidence="5" id="KW-0378">Hydrolase</keyword>
<dbReference type="EMBL" id="CM035412">
    <property type="protein sequence ID" value="KAH7433441.1"/>
    <property type="molecule type" value="Genomic_DNA"/>
</dbReference>
<comment type="function">
    <text evidence="8">Endoglycosidase that releases N-glycans from glycoproteins by cleaving the beta-1,4-glycosidic bond in the N,N'-diacetylchitobiose core. Involved in the production of high-mannose type N-glycans during plant development and fruit maturation.</text>
</comment>
<evidence type="ECO:0000259" key="9">
    <source>
        <dbReference type="Pfam" id="PF03644"/>
    </source>
</evidence>
<dbReference type="EC" id="3.2.1.96" evidence="3"/>
<dbReference type="FunFam" id="3.20.20.80:FF:000043">
    <property type="entry name" value="cytosolic endo-beta-N-acetylglucosaminidase"/>
    <property type="match status" value="1"/>
</dbReference>
<evidence type="ECO:0000256" key="3">
    <source>
        <dbReference type="ARBA" id="ARBA00012566"/>
    </source>
</evidence>
<sequence length="689" mass="78172">MEGPSLPPASPESYPLRTLEELENLSSYLESFHFPFNKASVPLPVEERIHLRSQMRPRLLVCHDMKGGYQDDRWPQGSSNGGAYSIWHWHLIDIFVYFSHSLVTIPPPCWTNAAHRHGVQVLGTFITEWNAGKVLCKKLLESKESVYLYASHLTNLAEVLGFDGWLINIENNVEKHNVGNLLEFVRLLTELMHERVPGSTVIWYDSVTKDGVLRWQNCLNQQNKCFFDLCDGLFVNYTWKGDYPKKSAEMAGHTRQYDVYMGIDVFGRGTYGGGGYQSNLGLIAARNAGVSAALFAPGWVYETGQGPSFMDAQNRWWGLVADCWPSVRKYPTKLPFFSDFNQGFWKHYFSDGNEVCSIPWSNISCQNLQPFLRLESAPRQGALKCEVSFGSDECPVYRGGACLKFFGSFDEASYCLTTLYETNIEIVRPFDVIYSIKSKTDSSLSFLLKMRHKSSVNHVLLDATDSFDEVVNHPMPGVVLVRPEVPVQEFQGWTLLKYKVENSGKLEAIMAVSCSSKQRVSGFIENMETLKDTHNNQQSSSWTGNILKQNNNPIMPLTSLVPYEAYIGHISMSAPHEHDFNREGAFEMPFEISNVCWKEASGKRLVNLKLTWMLKASLVSEIMHFNVSVQNENGNNFLPLGVAMVEAFYVYEFEVAEECHTLTFLLQIMYKCGCLWPINQCPTVDLLIT</sequence>
<proteinExistence type="inferred from homology"/>
<evidence type="ECO:0000256" key="8">
    <source>
        <dbReference type="ARBA" id="ARBA00060018"/>
    </source>
</evidence>
<dbReference type="AlphaFoldDB" id="A0A8T2UAZ1"/>
<comment type="caution">
    <text evidence="11">The sequence shown here is derived from an EMBL/GenBank/DDBJ whole genome shotgun (WGS) entry which is preliminary data.</text>
</comment>
<reference evidence="11" key="1">
    <citation type="submission" date="2021-08" db="EMBL/GenBank/DDBJ databases">
        <title>WGS assembly of Ceratopteris richardii.</title>
        <authorList>
            <person name="Marchant D.B."/>
            <person name="Chen G."/>
            <person name="Jenkins J."/>
            <person name="Shu S."/>
            <person name="Leebens-Mack J."/>
            <person name="Grimwood J."/>
            <person name="Schmutz J."/>
            <person name="Soltis P."/>
            <person name="Soltis D."/>
            <person name="Chen Z.-H."/>
        </authorList>
    </citation>
    <scope>NUCLEOTIDE SEQUENCE</scope>
    <source>
        <strain evidence="11">Whitten #5841</strain>
        <tissue evidence="11">Leaf</tissue>
    </source>
</reference>
<comment type="subcellular location">
    <subcellularLocation>
        <location evidence="1">Cytoplasm</location>
        <location evidence="1">Cytosol</location>
    </subcellularLocation>
</comment>
<evidence type="ECO:0000256" key="5">
    <source>
        <dbReference type="ARBA" id="ARBA00022801"/>
    </source>
</evidence>
<accession>A0A8T2UAZ1</accession>
<dbReference type="PANTHER" id="PTHR13246">
    <property type="entry name" value="ENDO BETA N-ACETYLGLUCOSAMINIDASE"/>
    <property type="match status" value="1"/>
</dbReference>
<dbReference type="CDD" id="cd06547">
    <property type="entry name" value="GH85_ENGase"/>
    <property type="match status" value="1"/>
</dbReference>
<dbReference type="InterPro" id="IPR005201">
    <property type="entry name" value="TIM_ENGase"/>
</dbReference>